<feature type="region of interest" description="Disordered" evidence="1">
    <location>
        <begin position="827"/>
        <end position="914"/>
    </location>
</feature>
<gene>
    <name evidence="2" type="ORF">B7P43_G06312</name>
</gene>
<evidence type="ECO:0000313" key="2">
    <source>
        <dbReference type="EMBL" id="PNF24481.1"/>
    </source>
</evidence>
<evidence type="ECO:0000313" key="3">
    <source>
        <dbReference type="Proteomes" id="UP000235965"/>
    </source>
</evidence>
<organism evidence="2 3">
    <name type="scientific">Cryptotermes secundus</name>
    <dbReference type="NCBI Taxonomy" id="105785"/>
    <lineage>
        <taxon>Eukaryota</taxon>
        <taxon>Metazoa</taxon>
        <taxon>Ecdysozoa</taxon>
        <taxon>Arthropoda</taxon>
        <taxon>Hexapoda</taxon>
        <taxon>Insecta</taxon>
        <taxon>Pterygota</taxon>
        <taxon>Neoptera</taxon>
        <taxon>Polyneoptera</taxon>
        <taxon>Dictyoptera</taxon>
        <taxon>Blattodea</taxon>
        <taxon>Blattoidea</taxon>
        <taxon>Termitoidae</taxon>
        <taxon>Kalotermitidae</taxon>
        <taxon>Cryptotermitinae</taxon>
        <taxon>Cryptotermes</taxon>
    </lineage>
</organism>
<feature type="region of interest" description="Disordered" evidence="1">
    <location>
        <begin position="926"/>
        <end position="951"/>
    </location>
</feature>
<dbReference type="Proteomes" id="UP000235965">
    <property type="component" value="Unassembled WGS sequence"/>
</dbReference>
<comment type="caution">
    <text evidence="2">The sequence shown here is derived from an EMBL/GenBank/DDBJ whole genome shotgun (WGS) entry which is preliminary data.</text>
</comment>
<feature type="region of interest" description="Disordered" evidence="1">
    <location>
        <begin position="135"/>
        <end position="187"/>
    </location>
</feature>
<feature type="compositionally biased region" description="Low complexity" evidence="1">
    <location>
        <begin position="1173"/>
        <end position="1188"/>
    </location>
</feature>
<feature type="region of interest" description="Disordered" evidence="1">
    <location>
        <begin position="520"/>
        <end position="542"/>
    </location>
</feature>
<accession>A0A2J7Q7C0</accession>
<dbReference type="InParanoid" id="A0A2J7Q7C0"/>
<feature type="compositionally biased region" description="Polar residues" evidence="1">
    <location>
        <begin position="520"/>
        <end position="536"/>
    </location>
</feature>
<feature type="region of interest" description="Disordered" evidence="1">
    <location>
        <begin position="1"/>
        <end position="37"/>
    </location>
</feature>
<feature type="region of interest" description="Disordered" evidence="1">
    <location>
        <begin position="265"/>
        <end position="297"/>
    </location>
</feature>
<feature type="compositionally biased region" description="Low complexity" evidence="1">
    <location>
        <begin position="1201"/>
        <end position="1214"/>
    </location>
</feature>
<sequence length="1634" mass="181940">MLVAVSSWIPRSEAEDTIKDSYAEDDNERQETTMTDDTVATEKYVSANDRSDEMEDFLGAKSRDKALLGSIKVLGQTRNETQNIPESSPLTSESSSYRMPGLFGFNGGEPFYLEKDPITGAVDFSTKTSAAKIEENKDFDAEGPSFKNHKISEPPSASDYYYYDDEAEDSDNIDRRDGAFNDNVRTNEMNPYKDYPLTINAVNIYAEDHSNHKYQPHQSNKYPLISSSYANTKIQGTGAGINRNHRPHATSSTQSPFYYTIRPQPTFLTSTPQPPPQGTIKYKDFQNNNSPHPLTSEEITYYKPNTEKHNTQLLNSQENRKQAQQENHQEKIMEKQEQNQDYESHDGKQQQTELHKQAQQDKEHTLQTPDHSSPSATNPKVPTQILPVKLSQQPFNYEEISNEDYDTEAPTTFSLTELFGYGEPHTKAEEKKSQQEQRQHEEKNSMKGEHKKPLIFTSQPTHTATTNNQSIISQESNSGVQNYITDKIQEKLHTTQKPVINKSSSTQLLGIVYSQASTVKQENTGTSNPPDIQSPNKRPEKYQPSLIIHSDTYDQETSKTALPNLASNPSKNVKTNLATLQSVNQKEKPGYSMGSGQFEINAVQNNPYGSYAEEPFRPIFGPGQVDNRPPLSQPEHLPLMATQNKDRNTNSMSDRNISQTETENVGSSKIPHETPSRWNYPYNEGTSTFFRLPPSHNQQQQNIVSAENPARIPGFETQRPHSENLSFINVHSQQHKPTYISETSVSVGSFAPNHSRVQSNDLQKHSVSQMQGVFKPEWTDSNANRKGDEGYVVFPDSNSEEPRPQDETLKRLSIAVAVSTDIKSIANEEDNYQPLPPQSQLHQEEKGSSEIPHISSQQEFPHSVHRPTNQNGPPIPHRKTVKEPAQELQPPAEPENLRKQSVSGSYPRPQWESRPTIQHQYFPQLDPSQTARPKHDVIPPHFGQNSPTFGTGYRIRPGFSSEHPFQGNQGPPITKNRNHDPNLPNILPQFRPNARIAHVHPENEGRIQSYIHFGPQRQPLLERPGRRPSPEFMGHLHPPPPPNHKRVNRNDNPGPLDGLNKAEEIVPFGKYPPQSPTIAQRPLAHRITGPHITNVGVSQPQVATLQMMQHQQIGAGTRFLPRPHAARDDFPDSNNQIKPPFEVKYPLGSVLDSEASEKQPVFVVYPVNSTPLNTGSESSNNGGVVVGSHGPQRPLPPSNFDSGLSLSSEDGGSSTLPFPGHKNQKPVLQLPTDRFDSFQLQSQNPNSATQSINVEQPIKSDFPYPLERPDAFTDIVEGEIKEESERHKEMMSILAAGAPSNNDKYDSEIPLTSNGIQAKNPKGNNDRHNDDDTEINIIPYLQDYMPFATKKPIISTKPSPEMNLTTLASISAPLVPSTSSIRPENVFHGNQWATISDGHQIQDARIVNTEGSENEVHGSTSSTSKSHYSPPISVVLKTVRPQSSTTHSPVSQPTLSVTSYPKASPLSATSANVYGGSPQPAHQQGLVGSAGSEFTVSAVMHTHPQAPNNHRPAELFSSTSPPQLNFQAPFLASANIEAAPTNQGWSVVGSEGTSNGRMKPGTVDKADLHGEELESSEINTTTDNQSSEPSNFDFENFRPQLFGGFKPIYTFPEDSGEEHSKYLQTTERQEKMIS</sequence>
<feature type="compositionally biased region" description="Polar residues" evidence="1">
    <location>
        <begin position="366"/>
        <end position="381"/>
    </location>
</feature>
<dbReference type="STRING" id="105785.A0A2J7Q7C0"/>
<keyword evidence="3" id="KW-1185">Reference proteome</keyword>
<feature type="region of interest" description="Disordered" evidence="1">
    <location>
        <begin position="1608"/>
        <end position="1634"/>
    </location>
</feature>
<feature type="region of interest" description="Disordered" evidence="1">
    <location>
        <begin position="645"/>
        <end position="679"/>
    </location>
</feature>
<feature type="region of interest" description="Disordered" evidence="1">
    <location>
        <begin position="335"/>
        <end position="381"/>
    </location>
</feature>
<feature type="region of interest" description="Disordered" evidence="1">
    <location>
        <begin position="1026"/>
        <end position="1053"/>
    </location>
</feature>
<protein>
    <submittedName>
        <fullName evidence="2">Uncharacterized protein</fullName>
    </submittedName>
</protein>
<feature type="compositionally biased region" description="Polar residues" evidence="1">
    <location>
        <begin position="854"/>
        <end position="872"/>
    </location>
</feature>
<feature type="compositionally biased region" description="Basic and acidic residues" evidence="1">
    <location>
        <begin position="335"/>
        <end position="365"/>
    </location>
</feature>
<proteinExistence type="predicted"/>
<feature type="compositionally biased region" description="Basic and acidic residues" evidence="1">
    <location>
        <begin position="12"/>
        <end position="22"/>
    </location>
</feature>
<feature type="compositionally biased region" description="Polar residues" evidence="1">
    <location>
        <begin position="649"/>
        <end position="667"/>
    </location>
</feature>
<feature type="region of interest" description="Disordered" evidence="1">
    <location>
        <begin position="425"/>
        <end position="450"/>
    </location>
</feature>
<feature type="region of interest" description="Disordered" evidence="1">
    <location>
        <begin position="1440"/>
        <end position="1462"/>
    </location>
</feature>
<evidence type="ECO:0000256" key="1">
    <source>
        <dbReference type="SAM" id="MobiDB-lite"/>
    </source>
</evidence>
<feature type="region of interest" description="Disordered" evidence="1">
    <location>
        <begin position="1171"/>
        <end position="1227"/>
    </location>
</feature>
<feature type="region of interest" description="Disordered" evidence="1">
    <location>
        <begin position="1572"/>
        <end position="1596"/>
    </location>
</feature>
<feature type="compositionally biased region" description="Acidic residues" evidence="1">
    <location>
        <begin position="162"/>
        <end position="171"/>
    </location>
</feature>
<name>A0A2J7Q7C0_9NEOP</name>
<reference evidence="2 3" key="1">
    <citation type="submission" date="2017-12" db="EMBL/GenBank/DDBJ databases">
        <title>Hemimetabolous genomes reveal molecular basis of termite eusociality.</title>
        <authorList>
            <person name="Harrison M.C."/>
            <person name="Jongepier E."/>
            <person name="Robertson H.M."/>
            <person name="Arning N."/>
            <person name="Bitard-Feildel T."/>
            <person name="Chao H."/>
            <person name="Childers C.P."/>
            <person name="Dinh H."/>
            <person name="Doddapaneni H."/>
            <person name="Dugan S."/>
            <person name="Gowin J."/>
            <person name="Greiner C."/>
            <person name="Han Y."/>
            <person name="Hu H."/>
            <person name="Hughes D.S.T."/>
            <person name="Huylmans A.-K."/>
            <person name="Kemena C."/>
            <person name="Kremer L.P.M."/>
            <person name="Lee S.L."/>
            <person name="Lopez-Ezquerra A."/>
            <person name="Mallet L."/>
            <person name="Monroy-Kuhn J.M."/>
            <person name="Moser A."/>
            <person name="Murali S.C."/>
            <person name="Muzny D.M."/>
            <person name="Otani S."/>
            <person name="Piulachs M.-D."/>
            <person name="Poelchau M."/>
            <person name="Qu J."/>
            <person name="Schaub F."/>
            <person name="Wada-Katsumata A."/>
            <person name="Worley K.C."/>
            <person name="Xie Q."/>
            <person name="Ylla G."/>
            <person name="Poulsen M."/>
            <person name="Gibbs R.A."/>
            <person name="Schal C."/>
            <person name="Richards S."/>
            <person name="Belles X."/>
            <person name="Korb J."/>
            <person name="Bornberg-Bauer E."/>
        </authorList>
    </citation>
    <scope>NUCLEOTIDE SEQUENCE [LARGE SCALE GENOMIC DNA]</scope>
    <source>
        <tissue evidence="2">Whole body</tissue>
    </source>
</reference>
<feature type="region of interest" description="Disordered" evidence="1">
    <location>
        <begin position="1410"/>
        <end position="1429"/>
    </location>
</feature>
<feature type="region of interest" description="Disordered" evidence="1">
    <location>
        <begin position="777"/>
        <end position="808"/>
    </location>
</feature>
<feature type="compositionally biased region" description="Low complexity" evidence="1">
    <location>
        <begin position="1419"/>
        <end position="1429"/>
    </location>
</feature>
<feature type="compositionally biased region" description="Basic and acidic residues" evidence="1">
    <location>
        <begin position="1617"/>
        <end position="1634"/>
    </location>
</feature>
<dbReference type="FunCoup" id="A0A2J7Q7C0">
    <property type="interactions" value="7"/>
</dbReference>
<dbReference type="EMBL" id="NEVH01017443">
    <property type="protein sequence ID" value="PNF24481.1"/>
    <property type="molecule type" value="Genomic_DNA"/>
</dbReference>
<feature type="compositionally biased region" description="Polar residues" evidence="1">
    <location>
        <begin position="1576"/>
        <end position="1590"/>
    </location>
</feature>